<reference evidence="2 3" key="1">
    <citation type="submission" date="2024-06" db="EMBL/GenBank/DDBJ databases">
        <title>Sequencing the genomes of 1000 actinobacteria strains.</title>
        <authorList>
            <person name="Klenk H.-P."/>
        </authorList>
    </citation>
    <scope>NUCLEOTIDE SEQUENCE [LARGE SCALE GENOMIC DNA]</scope>
    <source>
        <strain evidence="2 3">DSM 44265</strain>
    </source>
</reference>
<dbReference type="Pfam" id="PF01695">
    <property type="entry name" value="IstB_IS21"/>
    <property type="match status" value="1"/>
</dbReference>
<sequence length="129" mass="14483">MLFDTAAGWVNALTQAHNTGRLEALLKRCNGYHLLIIDGLGYIPVEADVANLFLQLVFGRYEHGSIIVTSDLAFSQWAQCFCDVTVATAMVDRIVRHVKIFQHRGVNHRIKGREIPAPTTNQQDQHQAQ</sequence>
<protein>
    <submittedName>
        <fullName evidence="2">DNA replication protein DnaC</fullName>
    </submittedName>
</protein>
<dbReference type="EMBL" id="JBEPNZ010000001">
    <property type="protein sequence ID" value="MET3944717.1"/>
    <property type="molecule type" value="Genomic_DNA"/>
</dbReference>
<keyword evidence="3" id="KW-1185">Reference proteome</keyword>
<evidence type="ECO:0000259" key="1">
    <source>
        <dbReference type="Pfam" id="PF01695"/>
    </source>
</evidence>
<name>A0ABV2NYR5_9CORY</name>
<proteinExistence type="predicted"/>
<feature type="domain" description="IstB-like ATP-binding" evidence="1">
    <location>
        <begin position="3"/>
        <end position="113"/>
    </location>
</feature>
<comment type="caution">
    <text evidence="2">The sequence shown here is derived from an EMBL/GenBank/DDBJ whole genome shotgun (WGS) entry which is preliminary data.</text>
</comment>
<evidence type="ECO:0000313" key="2">
    <source>
        <dbReference type="EMBL" id="MET3944717.1"/>
    </source>
</evidence>
<dbReference type="InterPro" id="IPR002611">
    <property type="entry name" value="IstB_ATP-bd"/>
</dbReference>
<gene>
    <name evidence="2" type="ORF">JOF50_001516</name>
</gene>
<accession>A0ABV2NYR5</accession>
<dbReference type="Proteomes" id="UP001549139">
    <property type="component" value="Unassembled WGS sequence"/>
</dbReference>
<dbReference type="Gene3D" id="3.40.50.300">
    <property type="entry name" value="P-loop containing nucleotide triphosphate hydrolases"/>
    <property type="match status" value="1"/>
</dbReference>
<dbReference type="SUPFAM" id="SSF52540">
    <property type="entry name" value="P-loop containing nucleoside triphosphate hydrolases"/>
    <property type="match status" value="1"/>
</dbReference>
<dbReference type="InterPro" id="IPR027417">
    <property type="entry name" value="P-loop_NTPase"/>
</dbReference>
<organism evidence="2 3">
    <name type="scientific">Corynebacterium mucifaciens</name>
    <dbReference type="NCBI Taxonomy" id="57171"/>
    <lineage>
        <taxon>Bacteria</taxon>
        <taxon>Bacillati</taxon>
        <taxon>Actinomycetota</taxon>
        <taxon>Actinomycetes</taxon>
        <taxon>Mycobacteriales</taxon>
        <taxon>Corynebacteriaceae</taxon>
        <taxon>Corynebacterium</taxon>
    </lineage>
</organism>
<evidence type="ECO:0000313" key="3">
    <source>
        <dbReference type="Proteomes" id="UP001549139"/>
    </source>
</evidence>